<gene>
    <name evidence="10" type="ORF">CALMAC_LOCUS14697</name>
</gene>
<reference evidence="10 11" key="1">
    <citation type="submission" date="2019-01" db="EMBL/GenBank/DDBJ databases">
        <authorList>
            <person name="Sayadi A."/>
        </authorList>
    </citation>
    <scope>NUCLEOTIDE SEQUENCE [LARGE SCALE GENOMIC DNA]</scope>
</reference>
<dbReference type="GO" id="GO:0003712">
    <property type="term" value="F:transcription coregulator activity"/>
    <property type="evidence" value="ECO:0007669"/>
    <property type="project" value="TreeGrafter"/>
</dbReference>
<dbReference type="PANTHER" id="PTHR46179">
    <property type="entry name" value="ZINC FINGER PROTEIN"/>
    <property type="match status" value="1"/>
</dbReference>
<dbReference type="Proteomes" id="UP000410492">
    <property type="component" value="Unassembled WGS sequence"/>
</dbReference>
<keyword evidence="4" id="KW-0862">Zinc</keyword>
<dbReference type="InterPro" id="IPR013087">
    <property type="entry name" value="Znf_C2H2_type"/>
</dbReference>
<keyword evidence="2" id="KW-0479">Metal-binding</keyword>
<evidence type="ECO:0000256" key="8">
    <source>
        <dbReference type="PROSITE-ProRule" id="PRU00042"/>
    </source>
</evidence>
<dbReference type="EMBL" id="CAACVG010010320">
    <property type="protein sequence ID" value="VEN55548.1"/>
    <property type="molecule type" value="Genomic_DNA"/>
</dbReference>
<keyword evidence="7" id="KW-0539">Nucleus</keyword>
<evidence type="ECO:0000259" key="9">
    <source>
        <dbReference type="PROSITE" id="PS50157"/>
    </source>
</evidence>
<dbReference type="GO" id="GO:0006357">
    <property type="term" value="P:regulation of transcription by RNA polymerase II"/>
    <property type="evidence" value="ECO:0007669"/>
    <property type="project" value="TreeGrafter"/>
</dbReference>
<feature type="domain" description="C2H2-type" evidence="9">
    <location>
        <begin position="425"/>
        <end position="454"/>
    </location>
</feature>
<dbReference type="GO" id="GO:0005634">
    <property type="term" value="C:nucleus"/>
    <property type="evidence" value="ECO:0007669"/>
    <property type="project" value="TreeGrafter"/>
</dbReference>
<feature type="domain" description="C2H2-type" evidence="9">
    <location>
        <begin position="275"/>
        <end position="300"/>
    </location>
</feature>
<keyword evidence="3 8" id="KW-0863">Zinc-finger</keyword>
<dbReference type="Pfam" id="PF00096">
    <property type="entry name" value="zf-C2H2"/>
    <property type="match status" value="3"/>
</dbReference>
<keyword evidence="11" id="KW-1185">Reference proteome</keyword>
<evidence type="ECO:0000256" key="5">
    <source>
        <dbReference type="ARBA" id="ARBA00023015"/>
    </source>
</evidence>
<evidence type="ECO:0000256" key="4">
    <source>
        <dbReference type="ARBA" id="ARBA00022833"/>
    </source>
</evidence>
<evidence type="ECO:0000256" key="2">
    <source>
        <dbReference type="ARBA" id="ARBA00022723"/>
    </source>
</evidence>
<evidence type="ECO:0000313" key="10">
    <source>
        <dbReference type="EMBL" id="VEN55548.1"/>
    </source>
</evidence>
<feature type="domain" description="C2H2-type" evidence="9">
    <location>
        <begin position="395"/>
        <end position="424"/>
    </location>
</feature>
<dbReference type="PANTHER" id="PTHR46179:SF13">
    <property type="entry name" value="C2H2-TYPE DOMAIN-CONTAINING PROTEIN"/>
    <property type="match status" value="1"/>
</dbReference>
<dbReference type="PROSITE" id="PS00028">
    <property type="entry name" value="ZINC_FINGER_C2H2_1"/>
    <property type="match status" value="7"/>
</dbReference>
<dbReference type="SMART" id="SM00355">
    <property type="entry name" value="ZnF_C2H2"/>
    <property type="match status" value="8"/>
</dbReference>
<evidence type="ECO:0000256" key="6">
    <source>
        <dbReference type="ARBA" id="ARBA00023163"/>
    </source>
</evidence>
<comment type="subcellular location">
    <subcellularLocation>
        <location evidence="1">Nucleus</location>
    </subcellularLocation>
</comment>
<name>A0A653D5V8_CALMS</name>
<keyword evidence="5" id="KW-0805">Transcription regulation</keyword>
<proteinExistence type="predicted"/>
<feature type="domain" description="C2H2-type" evidence="9">
    <location>
        <begin position="365"/>
        <end position="394"/>
    </location>
</feature>
<accession>A0A653D5V8</accession>
<evidence type="ECO:0000313" key="11">
    <source>
        <dbReference type="Proteomes" id="UP000410492"/>
    </source>
</evidence>
<dbReference type="InterPro" id="IPR051061">
    <property type="entry name" value="Zinc_finger_trans_reg"/>
</dbReference>
<keyword evidence="6" id="KW-0804">Transcription</keyword>
<sequence>MEYHCIGGDVLCLVEVDQDTNNLLFSDIKNCPNDFEKWFSKADFIIPEEDSLSFETDPLLSEAQVFDNPTILDGFELISQVPEETSKPRPNVIHHKRGIVKPTNKKPVTKRCKVTNTNTGTNEEKSSSDFSLSKNDILLSRVPAIVEISVEDNVAMLILKDENNQQMFLAQQMVLPANYTLQETTQKIVSFTLVPICKEIEHALPQFLTNFGMKIHLCPLRCNKAFIHIADAKLHALEHLQIKPFRCNVPNCPWEFYTACKLRRHMETHQKNKHFVCDRTGCNRTFSTIYNLNEHKRKHSLPANLPCSVSNCTLFFQNEKQRREHYKSHDRSEAPYRCTNEPCSRGFFTKILLDAHMKACRESDVTCKYPDCGRKFKNPYRLREHIRQHTGAKPYHCRYENCTWRFSTASKLKRHQSIHTNDRKFHCTIGDCTKSFLRSEHLKDHTLTHIERKGLDAEGKYEHLAKRRSNSGERVEVQQIDLEEDFTQNSNSTADALLEQAIQSLGVPTDMVLNSALMADAAGLISDTTGLIPDNGVIITDSGLIPDVSIPLLENESLSTVNLRDLE</sequence>
<feature type="domain" description="C2H2-type" evidence="9">
    <location>
        <begin position="216"/>
        <end position="244"/>
    </location>
</feature>
<dbReference type="FunFam" id="3.30.160.60:FF:000007">
    <property type="entry name" value="Basic krueppel-like factor 3"/>
    <property type="match status" value="1"/>
</dbReference>
<dbReference type="PROSITE" id="PS50157">
    <property type="entry name" value="ZINC_FINGER_C2H2_2"/>
    <property type="match status" value="6"/>
</dbReference>
<evidence type="ECO:0000256" key="7">
    <source>
        <dbReference type="ARBA" id="ARBA00023242"/>
    </source>
</evidence>
<evidence type="ECO:0000256" key="3">
    <source>
        <dbReference type="ARBA" id="ARBA00022771"/>
    </source>
</evidence>
<dbReference type="GO" id="GO:0008270">
    <property type="term" value="F:zinc ion binding"/>
    <property type="evidence" value="ECO:0007669"/>
    <property type="project" value="UniProtKB-KW"/>
</dbReference>
<dbReference type="InterPro" id="IPR036236">
    <property type="entry name" value="Znf_C2H2_sf"/>
</dbReference>
<dbReference type="Gene3D" id="3.30.160.60">
    <property type="entry name" value="Classic Zinc Finger"/>
    <property type="match status" value="5"/>
</dbReference>
<feature type="domain" description="C2H2-type" evidence="9">
    <location>
        <begin position="245"/>
        <end position="274"/>
    </location>
</feature>
<organism evidence="10 11">
    <name type="scientific">Callosobruchus maculatus</name>
    <name type="common">Southern cowpea weevil</name>
    <name type="synonym">Pulse bruchid</name>
    <dbReference type="NCBI Taxonomy" id="64391"/>
    <lineage>
        <taxon>Eukaryota</taxon>
        <taxon>Metazoa</taxon>
        <taxon>Ecdysozoa</taxon>
        <taxon>Arthropoda</taxon>
        <taxon>Hexapoda</taxon>
        <taxon>Insecta</taxon>
        <taxon>Pterygota</taxon>
        <taxon>Neoptera</taxon>
        <taxon>Endopterygota</taxon>
        <taxon>Coleoptera</taxon>
        <taxon>Polyphaga</taxon>
        <taxon>Cucujiformia</taxon>
        <taxon>Chrysomeloidea</taxon>
        <taxon>Chrysomelidae</taxon>
        <taxon>Bruchinae</taxon>
        <taxon>Bruchini</taxon>
        <taxon>Callosobruchus</taxon>
    </lineage>
</organism>
<dbReference type="AlphaFoldDB" id="A0A653D5V8"/>
<dbReference type="SUPFAM" id="SSF57667">
    <property type="entry name" value="beta-beta-alpha zinc fingers"/>
    <property type="match status" value="4"/>
</dbReference>
<evidence type="ECO:0000256" key="1">
    <source>
        <dbReference type="ARBA" id="ARBA00004123"/>
    </source>
</evidence>
<protein>
    <recommendedName>
        <fullName evidence="9">C2H2-type domain-containing protein</fullName>
    </recommendedName>
</protein>
<dbReference type="OrthoDB" id="6277246at2759"/>